<evidence type="ECO:0000313" key="1">
    <source>
        <dbReference type="EMBL" id="KAK4542253.1"/>
    </source>
</evidence>
<evidence type="ECO:0008006" key="3">
    <source>
        <dbReference type="Google" id="ProtNLM"/>
    </source>
</evidence>
<dbReference type="EMBL" id="JAVFHQ010000043">
    <property type="protein sequence ID" value="KAK4542253.1"/>
    <property type="molecule type" value="Genomic_DNA"/>
</dbReference>
<reference evidence="1 2" key="1">
    <citation type="submission" date="2021-11" db="EMBL/GenBank/DDBJ databases">
        <title>Black yeast isolated from Biological Soil Crust.</title>
        <authorList>
            <person name="Kurbessoian T."/>
        </authorList>
    </citation>
    <scope>NUCLEOTIDE SEQUENCE [LARGE SCALE GENOMIC DNA]</scope>
    <source>
        <strain evidence="1 2">CCFEE 5522</strain>
    </source>
</reference>
<organism evidence="1 2">
    <name type="scientific">Oleoguttula mirabilis</name>
    <dbReference type="NCBI Taxonomy" id="1507867"/>
    <lineage>
        <taxon>Eukaryota</taxon>
        <taxon>Fungi</taxon>
        <taxon>Dikarya</taxon>
        <taxon>Ascomycota</taxon>
        <taxon>Pezizomycotina</taxon>
        <taxon>Dothideomycetes</taxon>
        <taxon>Dothideomycetidae</taxon>
        <taxon>Mycosphaerellales</taxon>
        <taxon>Teratosphaeriaceae</taxon>
        <taxon>Oleoguttula</taxon>
    </lineage>
</organism>
<dbReference type="Proteomes" id="UP001324427">
    <property type="component" value="Unassembled WGS sequence"/>
</dbReference>
<accession>A0AAV9JBE8</accession>
<evidence type="ECO:0000313" key="2">
    <source>
        <dbReference type="Proteomes" id="UP001324427"/>
    </source>
</evidence>
<comment type="caution">
    <text evidence="1">The sequence shown here is derived from an EMBL/GenBank/DDBJ whole genome shotgun (WGS) entry which is preliminary data.</text>
</comment>
<proteinExistence type="predicted"/>
<dbReference type="AlphaFoldDB" id="A0AAV9JBE8"/>
<gene>
    <name evidence="1" type="ORF">LTR36_006906</name>
</gene>
<name>A0AAV9JBE8_9PEZI</name>
<keyword evidence="2" id="KW-1185">Reference proteome</keyword>
<sequence>MPIRWMPLEWGSGHKGSVPVSEVVLEVHRRPSNCYRFTGHKWAIDDYRHFILNGSRWYLDFYGQYELQSFDITRKQLNAKLLITKLLGILGIKF</sequence>
<protein>
    <recommendedName>
        <fullName evidence="3">Transposase</fullName>
    </recommendedName>
</protein>